<feature type="domain" description="Histidine kinase/HSP90-like ATPase" evidence="2">
    <location>
        <begin position="25"/>
        <end position="110"/>
    </location>
</feature>
<evidence type="ECO:0000259" key="2">
    <source>
        <dbReference type="Pfam" id="PF13581"/>
    </source>
</evidence>
<comment type="caution">
    <text evidence="3">The sequence shown here is derived from an EMBL/GenBank/DDBJ whole genome shotgun (WGS) entry which is preliminary data.</text>
</comment>
<dbReference type="EMBL" id="WOFH01000001">
    <property type="protein sequence ID" value="MUN35764.1"/>
    <property type="molecule type" value="Genomic_DNA"/>
</dbReference>
<dbReference type="InterPro" id="IPR050267">
    <property type="entry name" value="Anti-sigma-factor_SerPK"/>
</dbReference>
<accession>A0A7K1KUA4</accession>
<dbReference type="Gene3D" id="3.30.565.10">
    <property type="entry name" value="Histidine kinase-like ATPase, C-terminal domain"/>
    <property type="match status" value="1"/>
</dbReference>
<evidence type="ECO:0000313" key="4">
    <source>
        <dbReference type="Proteomes" id="UP000432015"/>
    </source>
</evidence>
<dbReference type="AlphaFoldDB" id="A0A7K1KUA4"/>
<dbReference type="Proteomes" id="UP000432015">
    <property type="component" value="Unassembled WGS sequence"/>
</dbReference>
<keyword evidence="4" id="KW-1185">Reference proteome</keyword>
<organism evidence="3 4">
    <name type="scientific">Actinomadura litoris</name>
    <dbReference type="NCBI Taxonomy" id="2678616"/>
    <lineage>
        <taxon>Bacteria</taxon>
        <taxon>Bacillati</taxon>
        <taxon>Actinomycetota</taxon>
        <taxon>Actinomycetes</taxon>
        <taxon>Streptosporangiales</taxon>
        <taxon>Thermomonosporaceae</taxon>
        <taxon>Actinomadura</taxon>
    </lineage>
</organism>
<dbReference type="InterPro" id="IPR036890">
    <property type="entry name" value="HATPase_C_sf"/>
</dbReference>
<dbReference type="PANTHER" id="PTHR35526:SF3">
    <property type="entry name" value="ANTI-SIGMA-F FACTOR RSBW"/>
    <property type="match status" value="1"/>
</dbReference>
<dbReference type="GO" id="GO:0004674">
    <property type="term" value="F:protein serine/threonine kinase activity"/>
    <property type="evidence" value="ECO:0007669"/>
    <property type="project" value="UniProtKB-KW"/>
</dbReference>
<keyword evidence="1" id="KW-0808">Transferase</keyword>
<reference evidence="3 4" key="1">
    <citation type="submission" date="2019-11" db="EMBL/GenBank/DDBJ databases">
        <authorList>
            <person name="Cao P."/>
        </authorList>
    </citation>
    <scope>NUCLEOTIDE SEQUENCE [LARGE SCALE GENOMIC DNA]</scope>
    <source>
        <strain evidence="3 4">NEAU-AAG5</strain>
    </source>
</reference>
<dbReference type="SUPFAM" id="SSF55874">
    <property type="entry name" value="ATPase domain of HSP90 chaperone/DNA topoisomerase II/histidine kinase"/>
    <property type="match status" value="1"/>
</dbReference>
<dbReference type="InterPro" id="IPR003594">
    <property type="entry name" value="HATPase_dom"/>
</dbReference>
<gene>
    <name evidence="3" type="ORF">GNZ18_04010</name>
</gene>
<keyword evidence="1" id="KW-0418">Kinase</keyword>
<proteinExistence type="predicted"/>
<evidence type="ECO:0000256" key="1">
    <source>
        <dbReference type="ARBA" id="ARBA00022527"/>
    </source>
</evidence>
<dbReference type="PANTHER" id="PTHR35526">
    <property type="entry name" value="ANTI-SIGMA-F FACTOR RSBW-RELATED"/>
    <property type="match status" value="1"/>
</dbReference>
<dbReference type="Pfam" id="PF13581">
    <property type="entry name" value="HATPase_c_2"/>
    <property type="match status" value="1"/>
</dbReference>
<evidence type="ECO:0000313" key="3">
    <source>
        <dbReference type="EMBL" id="MUN35764.1"/>
    </source>
</evidence>
<name>A0A7K1KUA4_9ACTN</name>
<protein>
    <recommendedName>
        <fullName evidence="2">Histidine kinase/HSP90-like ATPase domain-containing protein</fullName>
    </recommendedName>
</protein>
<dbReference type="CDD" id="cd16936">
    <property type="entry name" value="HATPase_RsbW-like"/>
    <property type="match status" value="1"/>
</dbReference>
<keyword evidence="1" id="KW-0723">Serine/threonine-protein kinase</keyword>
<sequence>MGPVVLMPEIPTLVLESTDRAPGFARAFVSARLREWGISDDYTARLVVTELVANAWMHGDGPIVVRVIQDEQAGAVVIEVWDGGEGRPFVRHADCDDTNGRGLLLVSRLAIAWGIRPLLERGKITWVKCAVSATERSGTS</sequence>